<proteinExistence type="predicted"/>
<dbReference type="Proteomes" id="UP000008310">
    <property type="component" value="Segment"/>
</dbReference>
<dbReference type="GeneID" id="10896897"/>
<dbReference type="RefSeq" id="YP_004421667.1">
    <property type="nucleotide sequence ID" value="NC_015464.1"/>
</dbReference>
<name>F4YAD7_9CAUD</name>
<accession>F4YAD7</accession>
<dbReference type="KEGG" id="vg:10896897"/>
<dbReference type="EMBL" id="GU296433">
    <property type="protein sequence ID" value="AEA86459.1"/>
    <property type="molecule type" value="Genomic_DNA"/>
</dbReference>
<keyword evidence="2" id="KW-1185">Reference proteome</keyword>
<sequence length="77" mass="8778">MTICYQYCYSQWNNSCLILMVFIINPIKINKGFIMLEYGSSSIKDIIDNSTKLLTSNLEWTVGTGGGQVRRLANCYQ</sequence>
<evidence type="ECO:0000313" key="2">
    <source>
        <dbReference type="Proteomes" id="UP000008310"/>
    </source>
</evidence>
<evidence type="ECO:0000313" key="1">
    <source>
        <dbReference type="EMBL" id="AEA86459.1"/>
    </source>
</evidence>
<organism evidence="1 2">
    <name type="scientific">Campylobacter phage NCTC12673</name>
    <dbReference type="NCBI Taxonomy" id="2885915"/>
    <lineage>
        <taxon>Viruses</taxon>
        <taxon>Duplodnaviria</taxon>
        <taxon>Heunggongvirae</taxon>
        <taxon>Uroviricota</taxon>
        <taxon>Caudoviricetes</taxon>
        <taxon>Connertonviridae</taxon>
        <taxon>Fletchervirus</taxon>
        <taxon>Fletchervirus NCTC12673</taxon>
    </lineage>
</organism>
<protein>
    <submittedName>
        <fullName evidence="1">Uncharacterized protein</fullName>
    </submittedName>
</protein>
<reference evidence="1 2" key="1">
    <citation type="journal article" date="2011" name="Appl. Environ. Microbiol.">
        <title>Genome and Proteome of Campylobacter jejuni Bacteriophage NCTC 12673.</title>
        <authorList>
            <person name="Kropinski A.M."/>
            <person name="Arutyunov D."/>
            <person name="Foss M."/>
            <person name="Cunningham A."/>
            <person name="Ding W."/>
            <person name="Singh A."/>
            <person name="Pavlov A.R."/>
            <person name="Henry M."/>
            <person name="Evoy S."/>
            <person name="Kelly J."/>
            <person name="Szymanski C.M."/>
        </authorList>
    </citation>
    <scope>NUCLEOTIDE SEQUENCE [LARGE SCALE GENOMIC DNA]</scope>
</reference>